<proteinExistence type="predicted"/>
<evidence type="ECO:0000313" key="1">
    <source>
        <dbReference type="EMBL" id="KAK2750846.1"/>
    </source>
</evidence>
<protein>
    <submittedName>
        <fullName evidence="1">Uncharacterized protein</fullName>
    </submittedName>
</protein>
<dbReference type="EMBL" id="VYYT01000268">
    <property type="protein sequence ID" value="KAK2750846.1"/>
    <property type="molecule type" value="Genomic_DNA"/>
</dbReference>
<gene>
    <name evidence="1" type="ORF">CKAH01_17916</name>
</gene>
<sequence length="150" mass="16350">MQTPSLPKDPKSQTLFATCRGQTLSVTEDRSTQSAWSIRGNPSRAGRLFVLGALWREKATPLSNVGAVSHLLHSPDAQKAKTVPRIPRRWRPPAPIHRVILPGPESCCPVPAFPWCVVCGPVCVTRSLRNLNQPAPEKHTTTAADTDADD</sequence>
<organism evidence="1 2">
    <name type="scientific">Colletotrichum kahawae</name>
    <name type="common">Coffee berry disease fungus</name>
    <dbReference type="NCBI Taxonomy" id="34407"/>
    <lineage>
        <taxon>Eukaryota</taxon>
        <taxon>Fungi</taxon>
        <taxon>Dikarya</taxon>
        <taxon>Ascomycota</taxon>
        <taxon>Pezizomycotina</taxon>
        <taxon>Sordariomycetes</taxon>
        <taxon>Hypocreomycetidae</taxon>
        <taxon>Glomerellales</taxon>
        <taxon>Glomerellaceae</taxon>
        <taxon>Colletotrichum</taxon>
        <taxon>Colletotrichum gloeosporioides species complex</taxon>
    </lineage>
</organism>
<reference evidence="1" key="1">
    <citation type="submission" date="2023-02" db="EMBL/GenBank/DDBJ databases">
        <title>Colletotrichum kahawae CIFC_Que2 genome sequencing and assembly.</title>
        <authorList>
            <person name="Baroncelli R."/>
        </authorList>
    </citation>
    <scope>NUCLEOTIDE SEQUENCE</scope>
    <source>
        <strain evidence="1">CIFC_Que2</strain>
    </source>
</reference>
<keyword evidence="2" id="KW-1185">Reference proteome</keyword>
<evidence type="ECO:0000313" key="2">
    <source>
        <dbReference type="Proteomes" id="UP001281614"/>
    </source>
</evidence>
<comment type="caution">
    <text evidence="1">The sequence shown here is derived from an EMBL/GenBank/DDBJ whole genome shotgun (WGS) entry which is preliminary data.</text>
</comment>
<dbReference type="AlphaFoldDB" id="A0AAD9Y8K2"/>
<dbReference type="Proteomes" id="UP001281614">
    <property type="component" value="Unassembled WGS sequence"/>
</dbReference>
<accession>A0AAD9Y8K2</accession>
<name>A0AAD9Y8K2_COLKA</name>